<keyword evidence="2" id="KW-1185">Reference proteome</keyword>
<evidence type="ECO:0000313" key="1">
    <source>
        <dbReference type="EMBL" id="RKR92651.1"/>
    </source>
</evidence>
<comment type="caution">
    <text evidence="1">The sequence shown here is derived from an EMBL/GenBank/DDBJ whole genome shotgun (WGS) entry which is preliminary data.</text>
</comment>
<dbReference type="AlphaFoldDB" id="A0A495JUZ8"/>
<gene>
    <name evidence="1" type="ORF">BDK92_7097</name>
</gene>
<dbReference type="EMBL" id="RBKT01000001">
    <property type="protein sequence ID" value="RKR92651.1"/>
    <property type="molecule type" value="Genomic_DNA"/>
</dbReference>
<accession>A0A495JUZ8</accession>
<sequence length="186" mass="19897">MLVQTAGMTDPTLPRVYVTVPGVESLSTVVHLLYLAGAQGTGERREFAVTGPLTAAQTAATWQLGEYVDSGTEGNRLDVRVEPAGELRAALDAMCPGWSPDDYDPAPAHKLNTGDWWGRRGRNPQPVDPPAAVPAPPVIPAPREDGMCCGEGKPWAPKPGEPPVSGCQLCPNSLTYWRRGRTEMPV</sequence>
<protein>
    <submittedName>
        <fullName evidence="1">Uncharacterized protein</fullName>
    </submittedName>
</protein>
<organism evidence="1 2">
    <name type="scientific">Micromonospora pisi</name>
    <dbReference type="NCBI Taxonomy" id="589240"/>
    <lineage>
        <taxon>Bacteria</taxon>
        <taxon>Bacillati</taxon>
        <taxon>Actinomycetota</taxon>
        <taxon>Actinomycetes</taxon>
        <taxon>Micromonosporales</taxon>
        <taxon>Micromonosporaceae</taxon>
        <taxon>Micromonospora</taxon>
    </lineage>
</organism>
<name>A0A495JUZ8_9ACTN</name>
<dbReference type="Proteomes" id="UP000277671">
    <property type="component" value="Unassembled WGS sequence"/>
</dbReference>
<reference evidence="1 2" key="1">
    <citation type="submission" date="2018-10" db="EMBL/GenBank/DDBJ databases">
        <title>Sequencing the genomes of 1000 actinobacteria strains.</title>
        <authorList>
            <person name="Klenk H.-P."/>
        </authorList>
    </citation>
    <scope>NUCLEOTIDE SEQUENCE [LARGE SCALE GENOMIC DNA]</scope>
    <source>
        <strain evidence="1 2">DSM 45175</strain>
    </source>
</reference>
<evidence type="ECO:0000313" key="2">
    <source>
        <dbReference type="Proteomes" id="UP000277671"/>
    </source>
</evidence>
<proteinExistence type="predicted"/>